<dbReference type="InterPro" id="IPR016181">
    <property type="entry name" value="Acyl_CoA_acyltransferase"/>
</dbReference>
<dbReference type="InterPro" id="IPR050832">
    <property type="entry name" value="Bact_Acetyltransf"/>
</dbReference>
<dbReference type="SUPFAM" id="SSF55729">
    <property type="entry name" value="Acyl-CoA N-acyltransferases (Nat)"/>
    <property type="match status" value="1"/>
</dbReference>
<feature type="domain" description="N-acetyltransferase" evidence="3">
    <location>
        <begin position="5"/>
        <end position="169"/>
    </location>
</feature>
<name>A0A327Y1M0_9RHOB</name>
<evidence type="ECO:0000259" key="3">
    <source>
        <dbReference type="PROSITE" id="PS51186"/>
    </source>
</evidence>
<dbReference type="PANTHER" id="PTHR43877:SF2">
    <property type="entry name" value="AMINOALKYLPHOSPHONATE N-ACETYLTRANSFERASE-RELATED"/>
    <property type="match status" value="1"/>
</dbReference>
<evidence type="ECO:0000313" key="5">
    <source>
        <dbReference type="Proteomes" id="UP000249165"/>
    </source>
</evidence>
<dbReference type="EMBL" id="QLMG01000025">
    <property type="protein sequence ID" value="RAK15108.1"/>
    <property type="molecule type" value="Genomic_DNA"/>
</dbReference>
<dbReference type="PANTHER" id="PTHR43877">
    <property type="entry name" value="AMINOALKYLPHOSPHONATE N-ACETYLTRANSFERASE-RELATED-RELATED"/>
    <property type="match status" value="1"/>
</dbReference>
<keyword evidence="5" id="KW-1185">Reference proteome</keyword>
<accession>A0A327Y1M0</accession>
<dbReference type="CDD" id="cd04301">
    <property type="entry name" value="NAT_SF"/>
    <property type="match status" value="1"/>
</dbReference>
<proteinExistence type="predicted"/>
<evidence type="ECO:0000256" key="1">
    <source>
        <dbReference type="ARBA" id="ARBA00022679"/>
    </source>
</evidence>
<dbReference type="GO" id="GO:0005840">
    <property type="term" value="C:ribosome"/>
    <property type="evidence" value="ECO:0007669"/>
    <property type="project" value="UniProtKB-KW"/>
</dbReference>
<dbReference type="Proteomes" id="UP000249165">
    <property type="component" value="Unassembled WGS sequence"/>
</dbReference>
<protein>
    <submittedName>
        <fullName evidence="4">Ribosomal protein S18 acetylase RimI-like enzyme</fullName>
    </submittedName>
</protein>
<gene>
    <name evidence="4" type="ORF">ATI53_10258</name>
</gene>
<keyword evidence="2" id="KW-0012">Acyltransferase</keyword>
<keyword evidence="4" id="KW-0687">Ribonucleoprotein</keyword>
<dbReference type="Gene3D" id="3.40.630.30">
    <property type="match status" value="1"/>
</dbReference>
<keyword evidence="1" id="KW-0808">Transferase</keyword>
<dbReference type="Pfam" id="PF00583">
    <property type="entry name" value="Acetyltransf_1"/>
    <property type="match status" value="1"/>
</dbReference>
<sequence length="169" mass="17909">MVTSLLIRTLVPDDAPQLTELVNGYRAALSESPTPSVMVEAVALDMIANATGDQIILLGAEAHGRLAGFAHAFDLPEIISGSRAGQLDDLFVSANARGAGVARALIARLAEIGASRNWTHLRWLVPQGNSAARQLYLKIAEQAPWDSFRMDLSAKTTLNRAGFAGGSNS</sequence>
<keyword evidence="4" id="KW-0689">Ribosomal protein</keyword>
<dbReference type="AlphaFoldDB" id="A0A327Y1M0"/>
<dbReference type="PROSITE" id="PS51186">
    <property type="entry name" value="GNAT"/>
    <property type="match status" value="1"/>
</dbReference>
<dbReference type="RefSeq" id="WP_009505402.1">
    <property type="nucleotide sequence ID" value="NZ_LIQE01000030.1"/>
</dbReference>
<evidence type="ECO:0000256" key="2">
    <source>
        <dbReference type="ARBA" id="ARBA00023315"/>
    </source>
</evidence>
<dbReference type="InterPro" id="IPR000182">
    <property type="entry name" value="GNAT_dom"/>
</dbReference>
<evidence type="ECO:0000313" key="4">
    <source>
        <dbReference type="EMBL" id="RAK15108.1"/>
    </source>
</evidence>
<dbReference type="GO" id="GO:0016747">
    <property type="term" value="F:acyltransferase activity, transferring groups other than amino-acyl groups"/>
    <property type="evidence" value="ECO:0007669"/>
    <property type="project" value="InterPro"/>
</dbReference>
<organism evidence="4 5">
    <name type="scientific">Salipiger aestuarii</name>
    <dbReference type="NCBI Taxonomy" id="568098"/>
    <lineage>
        <taxon>Bacteria</taxon>
        <taxon>Pseudomonadati</taxon>
        <taxon>Pseudomonadota</taxon>
        <taxon>Alphaproteobacteria</taxon>
        <taxon>Rhodobacterales</taxon>
        <taxon>Roseobacteraceae</taxon>
        <taxon>Salipiger</taxon>
    </lineage>
</organism>
<reference evidence="4 5" key="1">
    <citation type="submission" date="2018-06" db="EMBL/GenBank/DDBJ databases">
        <title>Genomic Encyclopedia of Archaeal and Bacterial Type Strains, Phase II (KMG-II): from individual species to whole genera.</title>
        <authorList>
            <person name="Goeker M."/>
        </authorList>
    </citation>
    <scope>NUCLEOTIDE SEQUENCE [LARGE SCALE GENOMIC DNA]</scope>
    <source>
        <strain evidence="4 5">DSM 22011</strain>
    </source>
</reference>
<comment type="caution">
    <text evidence="4">The sequence shown here is derived from an EMBL/GenBank/DDBJ whole genome shotgun (WGS) entry which is preliminary data.</text>
</comment>